<dbReference type="GeneID" id="66077828"/>
<reference evidence="1" key="1">
    <citation type="journal article" date="2021" name="Genome Biol. Evol.">
        <title>The assembled and annotated genome of the fairy-ring fungus Marasmius oreades.</title>
        <authorList>
            <person name="Hiltunen M."/>
            <person name="Ament-Velasquez S.L."/>
            <person name="Johannesson H."/>
        </authorList>
    </citation>
    <scope>NUCLEOTIDE SEQUENCE</scope>
    <source>
        <strain evidence="1">03SP1</strain>
    </source>
</reference>
<dbReference type="RefSeq" id="XP_043008865.1">
    <property type="nucleotide sequence ID" value="XM_043153581.1"/>
</dbReference>
<sequence>MSHLILPGTTHKYCFQPNLTDSSFLTMIPIASARGFTSSEGKRFEWRRVQGNPTSYDLYMSPDIHIAAFRRFVSSTAVGTSHGLLQYRFTNDILLLESLLSLCLIRWIDLHGT</sequence>
<dbReference type="AlphaFoldDB" id="A0A9P7RZP8"/>
<dbReference type="OrthoDB" id="3183898at2759"/>
<organism evidence="1 2">
    <name type="scientific">Marasmius oreades</name>
    <name type="common">fairy-ring Marasmius</name>
    <dbReference type="NCBI Taxonomy" id="181124"/>
    <lineage>
        <taxon>Eukaryota</taxon>
        <taxon>Fungi</taxon>
        <taxon>Dikarya</taxon>
        <taxon>Basidiomycota</taxon>
        <taxon>Agaricomycotina</taxon>
        <taxon>Agaricomycetes</taxon>
        <taxon>Agaricomycetidae</taxon>
        <taxon>Agaricales</taxon>
        <taxon>Marasmiineae</taxon>
        <taxon>Marasmiaceae</taxon>
        <taxon>Marasmius</taxon>
    </lineage>
</organism>
<dbReference type="EMBL" id="CM032185">
    <property type="protein sequence ID" value="KAG7092395.1"/>
    <property type="molecule type" value="Genomic_DNA"/>
</dbReference>
<proteinExistence type="predicted"/>
<protein>
    <submittedName>
        <fullName evidence="1">Uncharacterized protein</fullName>
    </submittedName>
</protein>
<name>A0A9P7RZP8_9AGAR</name>
<evidence type="ECO:0000313" key="2">
    <source>
        <dbReference type="Proteomes" id="UP001049176"/>
    </source>
</evidence>
<gene>
    <name evidence="1" type="ORF">E1B28_008752</name>
</gene>
<evidence type="ECO:0000313" key="1">
    <source>
        <dbReference type="EMBL" id="KAG7092395.1"/>
    </source>
</evidence>
<accession>A0A9P7RZP8</accession>
<comment type="caution">
    <text evidence="1">The sequence shown here is derived from an EMBL/GenBank/DDBJ whole genome shotgun (WGS) entry which is preliminary data.</text>
</comment>
<dbReference type="Proteomes" id="UP001049176">
    <property type="component" value="Chromosome 5"/>
</dbReference>
<dbReference type="KEGG" id="more:E1B28_008752"/>
<keyword evidence="2" id="KW-1185">Reference proteome</keyword>